<dbReference type="Proteomes" id="UP000251889">
    <property type="component" value="Unassembled WGS sequence"/>
</dbReference>
<accession>A0A364XX37</accession>
<dbReference type="AlphaFoldDB" id="A0A364XX37"/>
<name>A0A364XX37_9BACT</name>
<feature type="chain" id="PRO_5016703327" description="DUF4142 domain-containing protein" evidence="1">
    <location>
        <begin position="21"/>
        <end position="219"/>
    </location>
</feature>
<evidence type="ECO:0008006" key="4">
    <source>
        <dbReference type="Google" id="ProtNLM"/>
    </source>
</evidence>
<comment type="caution">
    <text evidence="2">The sequence shown here is derived from an EMBL/GenBank/DDBJ whole genome shotgun (WGS) entry which is preliminary data.</text>
</comment>
<proteinExistence type="predicted"/>
<evidence type="ECO:0000313" key="2">
    <source>
        <dbReference type="EMBL" id="RAV98851.1"/>
    </source>
</evidence>
<sequence length="219" mass="24740">MKIVLISIVVLSMTSATCQAQFEEKPNQDELTKQNQTQIKYLFQQIAQLQLYHSYVKQGMTIVRGGLRVIHTIKNGKFELDENVLAALGHTKAVINSDPRAKAVAASSRAIAQSGGNVQTICSSGLLNLGESQYARAVMASLLKSARENEAHFVEINRDRHFEMTDDERLQQLQMAFDHAQRLVGFARVFEGNLRLVVNQRHLESDEIKRLNRLNQEHL</sequence>
<dbReference type="RefSeq" id="WP_112748960.1">
    <property type="nucleotide sequence ID" value="NZ_QMFY01000014.1"/>
</dbReference>
<protein>
    <recommendedName>
        <fullName evidence="4">DUF4142 domain-containing protein</fullName>
    </recommendedName>
</protein>
<dbReference type="OrthoDB" id="673795at2"/>
<organism evidence="2 3">
    <name type="scientific">Pseudochryseolinea flava</name>
    <dbReference type="NCBI Taxonomy" id="2059302"/>
    <lineage>
        <taxon>Bacteria</taxon>
        <taxon>Pseudomonadati</taxon>
        <taxon>Bacteroidota</taxon>
        <taxon>Cytophagia</taxon>
        <taxon>Cytophagales</taxon>
        <taxon>Fulvivirgaceae</taxon>
        <taxon>Pseudochryseolinea</taxon>
    </lineage>
</organism>
<evidence type="ECO:0000313" key="3">
    <source>
        <dbReference type="Proteomes" id="UP000251889"/>
    </source>
</evidence>
<feature type="signal peptide" evidence="1">
    <location>
        <begin position="1"/>
        <end position="20"/>
    </location>
</feature>
<reference evidence="2 3" key="1">
    <citation type="submission" date="2018-06" db="EMBL/GenBank/DDBJ databases">
        <title>Chryseolinea flavus sp. nov., a member of the phylum Bacteroidetes isolated from soil.</title>
        <authorList>
            <person name="Li Y."/>
            <person name="Wang J."/>
        </authorList>
    </citation>
    <scope>NUCLEOTIDE SEQUENCE [LARGE SCALE GENOMIC DNA]</scope>
    <source>
        <strain evidence="2 3">SDU1-6</strain>
    </source>
</reference>
<evidence type="ECO:0000256" key="1">
    <source>
        <dbReference type="SAM" id="SignalP"/>
    </source>
</evidence>
<gene>
    <name evidence="2" type="ORF">DQQ10_21345</name>
</gene>
<keyword evidence="3" id="KW-1185">Reference proteome</keyword>
<dbReference type="EMBL" id="QMFY01000014">
    <property type="protein sequence ID" value="RAV98851.1"/>
    <property type="molecule type" value="Genomic_DNA"/>
</dbReference>
<keyword evidence="1" id="KW-0732">Signal</keyword>